<proteinExistence type="predicted"/>
<dbReference type="SUPFAM" id="SSF48452">
    <property type="entry name" value="TPR-like"/>
    <property type="match status" value="1"/>
</dbReference>
<dbReference type="Pfam" id="PF06041">
    <property type="entry name" value="DUF924"/>
    <property type="match status" value="1"/>
</dbReference>
<dbReference type="Proteomes" id="UP000186143">
    <property type="component" value="Unassembled WGS sequence"/>
</dbReference>
<gene>
    <name evidence="1" type="ORF">BJF92_04850</name>
</gene>
<dbReference type="OrthoDB" id="7593450at2"/>
<evidence type="ECO:0008006" key="3">
    <source>
        <dbReference type="Google" id="ProtNLM"/>
    </source>
</evidence>
<reference evidence="1 2" key="1">
    <citation type="submission" date="2016-09" db="EMBL/GenBank/DDBJ databases">
        <title>Rhizobium sp. nov., a novel species isolated from the rice rhizosphere.</title>
        <authorList>
            <person name="Zhao J."/>
            <person name="Zhang X."/>
        </authorList>
    </citation>
    <scope>NUCLEOTIDE SEQUENCE [LARGE SCALE GENOMIC DNA]</scope>
    <source>
        <strain evidence="1 2">MH17</strain>
    </source>
</reference>
<dbReference type="InterPro" id="IPR011990">
    <property type="entry name" value="TPR-like_helical_dom_sf"/>
</dbReference>
<dbReference type="Gene3D" id="1.25.40.10">
    <property type="entry name" value="Tetratricopeptide repeat domain"/>
    <property type="match status" value="1"/>
</dbReference>
<dbReference type="InterPro" id="IPR010323">
    <property type="entry name" value="DUF924"/>
</dbReference>
<name>A0A1Q9AG78_9HYPH</name>
<comment type="caution">
    <text evidence="1">The sequence shown here is derived from an EMBL/GenBank/DDBJ whole genome shotgun (WGS) entry which is preliminary data.</text>
</comment>
<evidence type="ECO:0000313" key="1">
    <source>
        <dbReference type="EMBL" id="OLP53937.1"/>
    </source>
</evidence>
<dbReference type="RefSeq" id="WP_075636180.1">
    <property type="nucleotide sequence ID" value="NZ_MKIO01000038.1"/>
</dbReference>
<protein>
    <recommendedName>
        <fullName evidence="3">DUF924 domain-containing protein</fullName>
    </recommendedName>
</protein>
<dbReference type="Gene3D" id="1.20.58.320">
    <property type="entry name" value="TPR-like"/>
    <property type="match status" value="1"/>
</dbReference>
<dbReference type="EMBL" id="MKIO01000038">
    <property type="protein sequence ID" value="OLP53937.1"/>
    <property type="molecule type" value="Genomic_DNA"/>
</dbReference>
<organism evidence="1 2">
    <name type="scientific">Xaviernesmea rhizosphaerae</name>
    <dbReference type="NCBI Taxonomy" id="1672749"/>
    <lineage>
        <taxon>Bacteria</taxon>
        <taxon>Pseudomonadati</taxon>
        <taxon>Pseudomonadota</taxon>
        <taxon>Alphaproteobacteria</taxon>
        <taxon>Hyphomicrobiales</taxon>
        <taxon>Rhizobiaceae</taxon>
        <taxon>Rhizobium/Agrobacterium group</taxon>
        <taxon>Xaviernesmea</taxon>
    </lineage>
</organism>
<accession>A0A1Q9AG78</accession>
<sequence>MSAPIEADAVLAFWLSDHARAHWFGSTPEFDAELRERFLSDYERVRAGAADVMAETPEGCLVLILFLDQFPRNMFRGTARAFEGDGKARALAQFALERGYPEGMDADRQMFFYLPFMHSEDPGDQQRCIALFSQRPEHGNSLDFARQHAEIIDRFGRFPHRNQALGRETSPQEAAFLTRHSGF</sequence>
<evidence type="ECO:0000313" key="2">
    <source>
        <dbReference type="Proteomes" id="UP000186143"/>
    </source>
</evidence>
<dbReference type="AlphaFoldDB" id="A0A1Q9AG78"/>